<proteinExistence type="inferred from homology"/>
<evidence type="ECO:0000256" key="4">
    <source>
        <dbReference type="ARBA" id="ARBA00012219"/>
    </source>
</evidence>
<reference evidence="14" key="2">
    <citation type="submission" date="2020-09" db="EMBL/GenBank/DDBJ databases">
        <authorList>
            <person name="Sun Q."/>
            <person name="Zhou Y."/>
        </authorList>
    </citation>
    <scope>NUCLEOTIDE SEQUENCE</scope>
    <source>
        <strain evidence="14">CGMCC 1.12919</strain>
    </source>
</reference>
<comment type="subcellular location">
    <subcellularLocation>
        <location evidence="1 13">Cytoplasm</location>
    </subcellularLocation>
</comment>
<keyword evidence="9 13" id="KW-0547">Nucleotide-binding</keyword>
<comment type="similarity">
    <text evidence="3 13">Belongs to the pantothenate synthetase family.</text>
</comment>
<keyword evidence="7 13" id="KW-0436">Ligase</keyword>
<dbReference type="GO" id="GO:0015940">
    <property type="term" value="P:pantothenate biosynthetic process"/>
    <property type="evidence" value="ECO:0007669"/>
    <property type="project" value="UniProtKB-UniRule"/>
</dbReference>
<evidence type="ECO:0000256" key="2">
    <source>
        <dbReference type="ARBA" id="ARBA00004990"/>
    </source>
</evidence>
<evidence type="ECO:0000256" key="6">
    <source>
        <dbReference type="ARBA" id="ARBA00022490"/>
    </source>
</evidence>
<name>A0A916XAZ1_9HYPH</name>
<keyword evidence="15" id="KW-1185">Reference proteome</keyword>
<dbReference type="Gene3D" id="3.30.1300.10">
    <property type="entry name" value="Pantoate-beta-alanine ligase, C-terminal domain"/>
    <property type="match status" value="1"/>
</dbReference>
<comment type="catalytic activity">
    <reaction evidence="11 13">
        <text>(R)-pantoate + beta-alanine + ATP = (R)-pantothenate + AMP + diphosphate + H(+)</text>
        <dbReference type="Rhea" id="RHEA:10912"/>
        <dbReference type="ChEBI" id="CHEBI:15378"/>
        <dbReference type="ChEBI" id="CHEBI:15980"/>
        <dbReference type="ChEBI" id="CHEBI:29032"/>
        <dbReference type="ChEBI" id="CHEBI:30616"/>
        <dbReference type="ChEBI" id="CHEBI:33019"/>
        <dbReference type="ChEBI" id="CHEBI:57966"/>
        <dbReference type="ChEBI" id="CHEBI:456215"/>
        <dbReference type="EC" id="6.3.2.1"/>
    </reaction>
</comment>
<dbReference type="Pfam" id="PF02569">
    <property type="entry name" value="Pantoate_ligase"/>
    <property type="match status" value="1"/>
</dbReference>
<comment type="pathway">
    <text evidence="2 13">Cofactor biosynthesis; (R)-pantothenate biosynthesis; (R)-pantothenate from (R)-pantoate and beta-alanine: step 1/1.</text>
</comment>
<evidence type="ECO:0000256" key="3">
    <source>
        <dbReference type="ARBA" id="ARBA00009256"/>
    </source>
</evidence>
<feature type="binding site" evidence="13">
    <location>
        <position position="64"/>
    </location>
    <ligand>
        <name>(R)-pantoate</name>
        <dbReference type="ChEBI" id="CHEBI:15980"/>
    </ligand>
</feature>
<keyword evidence="6 13" id="KW-0963">Cytoplasm</keyword>
<reference evidence="14" key="1">
    <citation type="journal article" date="2014" name="Int. J. Syst. Evol. Microbiol.">
        <title>Complete genome sequence of Corynebacterium casei LMG S-19264T (=DSM 44701T), isolated from a smear-ripened cheese.</title>
        <authorList>
            <consortium name="US DOE Joint Genome Institute (JGI-PGF)"/>
            <person name="Walter F."/>
            <person name="Albersmeier A."/>
            <person name="Kalinowski J."/>
            <person name="Ruckert C."/>
        </authorList>
    </citation>
    <scope>NUCLEOTIDE SEQUENCE</scope>
    <source>
        <strain evidence="14">CGMCC 1.12919</strain>
    </source>
</reference>
<feature type="binding site" evidence="13">
    <location>
        <begin position="151"/>
        <end position="154"/>
    </location>
    <ligand>
        <name>ATP</name>
        <dbReference type="ChEBI" id="CHEBI:30616"/>
    </ligand>
</feature>
<dbReference type="CDD" id="cd00560">
    <property type="entry name" value="PanC"/>
    <property type="match status" value="1"/>
</dbReference>
<dbReference type="NCBIfam" id="TIGR00018">
    <property type="entry name" value="panC"/>
    <property type="match status" value="1"/>
</dbReference>
<evidence type="ECO:0000256" key="7">
    <source>
        <dbReference type="ARBA" id="ARBA00022598"/>
    </source>
</evidence>
<comment type="caution">
    <text evidence="14">The sequence shown here is derived from an EMBL/GenBank/DDBJ whole genome shotgun (WGS) entry which is preliminary data.</text>
</comment>
<dbReference type="InterPro" id="IPR003721">
    <property type="entry name" value="Pantoate_ligase"/>
</dbReference>
<evidence type="ECO:0000313" key="14">
    <source>
        <dbReference type="EMBL" id="GGC57432.1"/>
    </source>
</evidence>
<dbReference type="PANTHER" id="PTHR21299">
    <property type="entry name" value="CYTIDYLATE KINASE/PANTOATE-BETA-ALANINE LIGASE"/>
    <property type="match status" value="1"/>
</dbReference>
<dbReference type="NCBIfam" id="TIGR00125">
    <property type="entry name" value="cyt_tran_rel"/>
    <property type="match status" value="1"/>
</dbReference>
<feature type="binding site" evidence="13">
    <location>
        <position position="157"/>
    </location>
    <ligand>
        <name>(R)-pantoate</name>
        <dbReference type="ChEBI" id="CHEBI:15980"/>
    </ligand>
</feature>
<dbReference type="GO" id="GO:0004592">
    <property type="term" value="F:pantoate-beta-alanine ligase activity"/>
    <property type="evidence" value="ECO:0007669"/>
    <property type="project" value="UniProtKB-UniRule"/>
</dbReference>
<evidence type="ECO:0000256" key="9">
    <source>
        <dbReference type="ARBA" id="ARBA00022741"/>
    </source>
</evidence>
<comment type="miscellaneous">
    <text evidence="13">The reaction proceeds by a bi uni uni bi ping pong mechanism.</text>
</comment>
<keyword evidence="8 13" id="KW-0566">Pantothenate biosynthesis</keyword>
<feature type="binding site" evidence="13">
    <location>
        <begin position="188"/>
        <end position="191"/>
    </location>
    <ligand>
        <name>ATP</name>
        <dbReference type="ChEBI" id="CHEBI:30616"/>
    </ligand>
</feature>
<dbReference type="InterPro" id="IPR014729">
    <property type="entry name" value="Rossmann-like_a/b/a_fold"/>
</dbReference>
<organism evidence="14 15">
    <name type="scientific">Chelatococcus reniformis</name>
    <dbReference type="NCBI Taxonomy" id="1494448"/>
    <lineage>
        <taxon>Bacteria</taxon>
        <taxon>Pseudomonadati</taxon>
        <taxon>Pseudomonadota</taxon>
        <taxon>Alphaproteobacteria</taxon>
        <taxon>Hyphomicrobiales</taxon>
        <taxon>Chelatococcaceae</taxon>
        <taxon>Chelatococcus</taxon>
    </lineage>
</organism>
<dbReference type="InterPro" id="IPR042176">
    <property type="entry name" value="Pantoate_ligase_C"/>
</dbReference>
<dbReference type="PANTHER" id="PTHR21299:SF1">
    <property type="entry name" value="PANTOATE--BETA-ALANINE LIGASE"/>
    <property type="match status" value="1"/>
</dbReference>
<dbReference type="FunFam" id="3.40.50.620:FF:000114">
    <property type="entry name" value="Pantothenate synthetase"/>
    <property type="match status" value="1"/>
</dbReference>
<dbReference type="Proteomes" id="UP000637002">
    <property type="component" value="Unassembled WGS sequence"/>
</dbReference>
<gene>
    <name evidence="14" type="primary">panC2</name>
    <name evidence="13" type="synonym">panC</name>
    <name evidence="14" type="ORF">GCM10010994_15530</name>
</gene>
<dbReference type="HAMAP" id="MF_00158">
    <property type="entry name" value="PanC"/>
    <property type="match status" value="1"/>
</dbReference>
<feature type="binding site" evidence="13">
    <location>
        <position position="180"/>
    </location>
    <ligand>
        <name>ATP</name>
        <dbReference type="ChEBI" id="CHEBI:30616"/>
    </ligand>
</feature>
<evidence type="ECO:0000256" key="10">
    <source>
        <dbReference type="ARBA" id="ARBA00022840"/>
    </source>
</evidence>
<dbReference type="Gene3D" id="3.40.50.620">
    <property type="entry name" value="HUPs"/>
    <property type="match status" value="1"/>
</dbReference>
<comment type="subunit">
    <text evidence="13">Homodimer.</text>
</comment>
<dbReference type="InterPro" id="IPR004821">
    <property type="entry name" value="Cyt_trans-like"/>
</dbReference>
<sequence>MVDIAQVTTVAALRQAVAAWRNAGQRVALVPTMGALHKGHLSLVELARSRADRIVVSIFVNPTQFAPNEDFARYPRVLEQDTAQLAGASADLVYAPPVEVMYPDGFATTVSLGGPATAGLDDVVRPTHFAGVATVVSKLFIQAMPDVAVFGEKDYQQLKVITRMVHDLDLPVEIVPAPTLRESDGLALSSRNRYLSTEERALAPAISRVLIESARRLRAGEPVATVAAEGRQTLAAEGFEVDYLEARHADTLASVSGTAEGPLRLLAAARLGRTRLIDNMAV</sequence>
<comment type="function">
    <text evidence="12 13">Catalyzes the condensation of pantoate with beta-alanine in an ATP-dependent reaction via a pantoyl-adenylate intermediate.</text>
</comment>
<dbReference type="EMBL" id="BMGG01000002">
    <property type="protein sequence ID" value="GGC57432.1"/>
    <property type="molecule type" value="Genomic_DNA"/>
</dbReference>
<dbReference type="GO" id="GO:0005524">
    <property type="term" value="F:ATP binding"/>
    <property type="evidence" value="ECO:0007669"/>
    <property type="project" value="UniProtKB-KW"/>
</dbReference>
<evidence type="ECO:0000256" key="11">
    <source>
        <dbReference type="ARBA" id="ARBA00048258"/>
    </source>
</evidence>
<dbReference type="RefSeq" id="WP_188608545.1">
    <property type="nucleotide sequence ID" value="NZ_BMGG01000002.1"/>
</dbReference>
<evidence type="ECO:0000256" key="1">
    <source>
        <dbReference type="ARBA" id="ARBA00004496"/>
    </source>
</evidence>
<dbReference type="GO" id="GO:0005829">
    <property type="term" value="C:cytosol"/>
    <property type="evidence" value="ECO:0007669"/>
    <property type="project" value="TreeGrafter"/>
</dbReference>
<feature type="active site" description="Proton donor" evidence="13">
    <location>
        <position position="40"/>
    </location>
</feature>
<evidence type="ECO:0000256" key="8">
    <source>
        <dbReference type="ARBA" id="ARBA00022655"/>
    </source>
</evidence>
<evidence type="ECO:0000256" key="12">
    <source>
        <dbReference type="ARBA" id="ARBA00055042"/>
    </source>
</evidence>
<accession>A0A916XAZ1</accession>
<keyword evidence="10 13" id="KW-0067">ATP-binding</keyword>
<evidence type="ECO:0000313" key="15">
    <source>
        <dbReference type="Proteomes" id="UP000637002"/>
    </source>
</evidence>
<protein>
    <recommendedName>
        <fullName evidence="5 13">Pantothenate synthetase</fullName>
        <shortName evidence="13">PS</shortName>
        <ecNumber evidence="4 13">6.3.2.1</ecNumber>
    </recommendedName>
    <alternativeName>
        <fullName evidence="13">Pantoate--beta-alanine ligase</fullName>
    </alternativeName>
    <alternativeName>
        <fullName evidence="13">Pantoate-activating enzyme</fullName>
    </alternativeName>
</protein>
<evidence type="ECO:0000256" key="5">
    <source>
        <dbReference type="ARBA" id="ARBA00014155"/>
    </source>
</evidence>
<feature type="binding site" evidence="13">
    <location>
        <position position="64"/>
    </location>
    <ligand>
        <name>beta-alanine</name>
        <dbReference type="ChEBI" id="CHEBI:57966"/>
    </ligand>
</feature>
<evidence type="ECO:0000256" key="13">
    <source>
        <dbReference type="HAMAP-Rule" id="MF_00158"/>
    </source>
</evidence>
<dbReference type="SUPFAM" id="SSF52374">
    <property type="entry name" value="Nucleotidylyl transferase"/>
    <property type="match status" value="1"/>
</dbReference>
<dbReference type="AlphaFoldDB" id="A0A916XAZ1"/>
<dbReference type="EC" id="6.3.2.1" evidence="4 13"/>
<feature type="binding site" evidence="13">
    <location>
        <begin position="33"/>
        <end position="40"/>
    </location>
    <ligand>
        <name>ATP</name>
        <dbReference type="ChEBI" id="CHEBI:30616"/>
    </ligand>
</feature>